<feature type="domain" description="Phytase-like" evidence="2">
    <location>
        <begin position="46"/>
        <end position="388"/>
    </location>
</feature>
<dbReference type="Proteomes" id="UP000194873">
    <property type="component" value="Unassembled WGS sequence"/>
</dbReference>
<evidence type="ECO:0000313" key="3">
    <source>
        <dbReference type="EMBL" id="OUJ74987.1"/>
    </source>
</evidence>
<gene>
    <name evidence="3" type="ORF">BXP70_08180</name>
</gene>
<dbReference type="Pfam" id="PF13449">
    <property type="entry name" value="Phytase-like"/>
    <property type="match status" value="1"/>
</dbReference>
<organism evidence="3 4">
    <name type="scientific">Hymenobacter crusticola</name>
    <dbReference type="NCBI Taxonomy" id="1770526"/>
    <lineage>
        <taxon>Bacteria</taxon>
        <taxon>Pseudomonadati</taxon>
        <taxon>Bacteroidota</taxon>
        <taxon>Cytophagia</taxon>
        <taxon>Cytophagales</taxon>
        <taxon>Hymenobacteraceae</taxon>
        <taxon>Hymenobacter</taxon>
    </lineage>
</organism>
<name>A0A243WHN0_9BACT</name>
<dbReference type="SUPFAM" id="SSF75011">
    <property type="entry name" value="3-carboxy-cis,cis-mucoante lactonizing enzyme"/>
    <property type="match status" value="1"/>
</dbReference>
<evidence type="ECO:0000256" key="1">
    <source>
        <dbReference type="SAM" id="MobiDB-lite"/>
    </source>
</evidence>
<keyword evidence="4" id="KW-1185">Reference proteome</keyword>
<proteinExistence type="predicted"/>
<dbReference type="AlphaFoldDB" id="A0A243WHN0"/>
<dbReference type="InterPro" id="IPR027372">
    <property type="entry name" value="Phytase-like_dom"/>
</dbReference>
<dbReference type="PANTHER" id="PTHR37957">
    <property type="entry name" value="BLR7070 PROTEIN"/>
    <property type="match status" value="1"/>
</dbReference>
<dbReference type="EMBL" id="MTSE01000003">
    <property type="protein sequence ID" value="OUJ74987.1"/>
    <property type="molecule type" value="Genomic_DNA"/>
</dbReference>
<accession>A0A243WHN0</accession>
<dbReference type="PANTHER" id="PTHR37957:SF1">
    <property type="entry name" value="PHYTASE-LIKE DOMAIN-CONTAINING PROTEIN"/>
    <property type="match status" value="1"/>
</dbReference>
<reference evidence="3 4" key="1">
    <citation type="submission" date="2017-01" db="EMBL/GenBank/DDBJ databases">
        <title>A new Hymenobacter.</title>
        <authorList>
            <person name="Liang Y."/>
            <person name="Feng F."/>
        </authorList>
    </citation>
    <scope>NUCLEOTIDE SEQUENCE [LARGE SCALE GENOMIC DNA]</scope>
    <source>
        <strain evidence="3">MIMBbqt21</strain>
    </source>
</reference>
<evidence type="ECO:0000313" key="4">
    <source>
        <dbReference type="Proteomes" id="UP000194873"/>
    </source>
</evidence>
<feature type="region of interest" description="Disordered" evidence="1">
    <location>
        <begin position="116"/>
        <end position="145"/>
    </location>
</feature>
<feature type="compositionally biased region" description="Polar residues" evidence="1">
    <location>
        <begin position="121"/>
        <end position="131"/>
    </location>
</feature>
<comment type="caution">
    <text evidence="3">The sequence shown here is derived from an EMBL/GenBank/DDBJ whole genome shotgun (WGS) entry which is preliminary data.</text>
</comment>
<sequence>MASTLFLVSCQDDGELPSLFSYPAFAEASNPRVLSTAPNGTTIYGGGFGSSLVADPRDPKVFYLLTDRGPNTAGTAANSIILGKADFTPQIGKFRVVGKSLVLEQTILLKNAAGQALTGLPNPSGQGSTGENAFDLNGQPLAPDPEGLDSEGLVLAADGTFWVSDEYGPHLTHFDATGRTLERINPFGTGTGGRTLPRVLARRRPNRGMEGLTITPDGKTLVGLMQSPLYNPSSAAVSGSTVLRVVTFDIATGATKQYAYLMENASLTGCSEIAAITNTTFLALERDGNYGGSPTAPATFKRVYKFDLAGATDLSDPSNAATGKLYNGLTVEQLKDKTGLQNAGVVPVTKTLVFDLLTDISPVYPHDKAEGLALLPDNQLAISNDDDFGVIDNGQNGFAPKTLPATGQVDKNRIYFVKLKTPLK</sequence>
<evidence type="ECO:0000259" key="2">
    <source>
        <dbReference type="Pfam" id="PF13449"/>
    </source>
</evidence>
<protein>
    <recommendedName>
        <fullName evidence="2">Phytase-like domain-containing protein</fullName>
    </recommendedName>
</protein>